<evidence type="ECO:0000256" key="2">
    <source>
        <dbReference type="SAM" id="Phobius"/>
    </source>
</evidence>
<name>A0A507QVQ0_MONPU</name>
<gene>
    <name evidence="3" type="ORF">MPDQ_006847</name>
</gene>
<evidence type="ECO:0000313" key="4">
    <source>
        <dbReference type="Proteomes" id="UP000319663"/>
    </source>
</evidence>
<feature type="compositionally biased region" description="Basic residues" evidence="1">
    <location>
        <begin position="292"/>
        <end position="309"/>
    </location>
</feature>
<feature type="transmembrane region" description="Helical" evidence="2">
    <location>
        <begin position="6"/>
        <end position="26"/>
    </location>
</feature>
<dbReference type="Proteomes" id="UP000319663">
    <property type="component" value="Unassembled WGS sequence"/>
</dbReference>
<dbReference type="AlphaFoldDB" id="A0A507QVQ0"/>
<protein>
    <submittedName>
        <fullName evidence="3">Uncharacterized protein</fullName>
    </submittedName>
</protein>
<dbReference type="OrthoDB" id="4458647at2759"/>
<proteinExistence type="predicted"/>
<evidence type="ECO:0000256" key="1">
    <source>
        <dbReference type="SAM" id="MobiDB-lite"/>
    </source>
</evidence>
<feature type="region of interest" description="Disordered" evidence="1">
    <location>
        <begin position="201"/>
        <end position="309"/>
    </location>
</feature>
<comment type="caution">
    <text evidence="3">The sequence shown here is derived from an EMBL/GenBank/DDBJ whole genome shotgun (WGS) entry which is preliminary data.</text>
</comment>
<reference evidence="3 4" key="1">
    <citation type="submission" date="2019-06" db="EMBL/GenBank/DDBJ databases">
        <title>Wine fermentation using esterase from Monascus purpureus.</title>
        <authorList>
            <person name="Geng C."/>
            <person name="Zhang Y."/>
        </authorList>
    </citation>
    <scope>NUCLEOTIDE SEQUENCE [LARGE SCALE GENOMIC DNA]</scope>
    <source>
        <strain evidence="3">HQ1</strain>
    </source>
</reference>
<evidence type="ECO:0000313" key="3">
    <source>
        <dbReference type="EMBL" id="TQB72445.1"/>
    </source>
</evidence>
<feature type="compositionally biased region" description="Basic and acidic residues" evidence="1">
    <location>
        <begin position="269"/>
        <end position="283"/>
    </location>
</feature>
<keyword evidence="2" id="KW-0812">Transmembrane</keyword>
<keyword evidence="2" id="KW-1133">Transmembrane helix</keyword>
<sequence length="396" mass="43995">MLLLPLIGAFYIALLGAVLPVPGVMYPSESYLRRLSGIMRAMTLTKGVFEVMELIGIYYIEPEYAAPKTERTYLWSREPFEPLAEIDAPEMFIWPLVFNHQLWEDVWEKGWEDAWDDTDEAPYMDLVPVDPDPPTSISPPWPFDAVSVMAVVFLASLWFLYKRDTHTPGDLSEDPPEEPSCLVDDEAPSLFEEVVALIESSTSLPHSGGPDPLTLPEGSGIAGEPGFNYAIDELKNSTQDTSDVMGPSIHVQTPEIPASSAGPPVVGDSRNDPPAEQSNESRAETVSNPVSHSRRSRPSRAKRFRRRGRALRDLQGEASAVIARPASAVHPESSVPPVPPEGPGRAVAYYQVVYYDPVYGYYSGPSLVPVYVQYMHQPLPGWQYIPPLPPFVFYQY</sequence>
<accession>A0A507QVQ0</accession>
<dbReference type="STRING" id="5098.A0A507QVQ0"/>
<dbReference type="EMBL" id="VIFY01000064">
    <property type="protein sequence ID" value="TQB72445.1"/>
    <property type="molecule type" value="Genomic_DNA"/>
</dbReference>
<organism evidence="3 4">
    <name type="scientific">Monascus purpureus</name>
    <name type="common">Red mold</name>
    <name type="synonym">Monascus anka</name>
    <dbReference type="NCBI Taxonomy" id="5098"/>
    <lineage>
        <taxon>Eukaryota</taxon>
        <taxon>Fungi</taxon>
        <taxon>Dikarya</taxon>
        <taxon>Ascomycota</taxon>
        <taxon>Pezizomycotina</taxon>
        <taxon>Eurotiomycetes</taxon>
        <taxon>Eurotiomycetidae</taxon>
        <taxon>Eurotiales</taxon>
        <taxon>Aspergillaceae</taxon>
        <taxon>Monascus</taxon>
    </lineage>
</organism>
<keyword evidence="2" id="KW-0472">Membrane</keyword>
<keyword evidence="4" id="KW-1185">Reference proteome</keyword>